<comment type="caution">
    <text evidence="3">The sequence shown here is derived from an EMBL/GenBank/DDBJ whole genome shotgun (WGS) entry which is preliminary data.</text>
</comment>
<organism evidence="3 4">
    <name type="scientific">Segatella salivae DSM 15606</name>
    <dbReference type="NCBI Taxonomy" id="888832"/>
    <lineage>
        <taxon>Bacteria</taxon>
        <taxon>Pseudomonadati</taxon>
        <taxon>Bacteroidota</taxon>
        <taxon>Bacteroidia</taxon>
        <taxon>Bacteroidales</taxon>
        <taxon>Prevotellaceae</taxon>
        <taxon>Segatella</taxon>
    </lineage>
</organism>
<feature type="transmembrane region" description="Helical" evidence="1">
    <location>
        <begin position="225"/>
        <end position="246"/>
    </location>
</feature>
<evidence type="ECO:0000256" key="1">
    <source>
        <dbReference type="SAM" id="Phobius"/>
    </source>
</evidence>
<protein>
    <recommendedName>
        <fullName evidence="2">Acyltransferase 3 domain-containing protein</fullName>
    </recommendedName>
</protein>
<dbReference type="InterPro" id="IPR002656">
    <property type="entry name" value="Acyl_transf_3_dom"/>
</dbReference>
<evidence type="ECO:0000259" key="2">
    <source>
        <dbReference type="Pfam" id="PF01757"/>
    </source>
</evidence>
<proteinExistence type="predicted"/>
<feature type="transmembrane region" description="Helical" evidence="1">
    <location>
        <begin position="190"/>
        <end position="210"/>
    </location>
</feature>
<feature type="transmembrane region" description="Helical" evidence="1">
    <location>
        <begin position="85"/>
        <end position="103"/>
    </location>
</feature>
<dbReference type="OrthoDB" id="9807022at2"/>
<evidence type="ECO:0000313" key="3">
    <source>
        <dbReference type="EMBL" id="EFV02990.1"/>
    </source>
</evidence>
<feature type="transmembrane region" description="Helical" evidence="1">
    <location>
        <begin position="305"/>
        <end position="329"/>
    </location>
</feature>
<dbReference type="Proteomes" id="UP000003874">
    <property type="component" value="Unassembled WGS sequence"/>
</dbReference>
<dbReference type="GO" id="GO:0016747">
    <property type="term" value="F:acyltransferase activity, transferring groups other than amino-acyl groups"/>
    <property type="evidence" value="ECO:0007669"/>
    <property type="project" value="InterPro"/>
</dbReference>
<evidence type="ECO:0000313" key="4">
    <source>
        <dbReference type="Proteomes" id="UP000003874"/>
    </source>
</evidence>
<sequence>MSKAQSTQLKGIAILMMLFLHLFNHWTPGEYTPWFFIGERPLVYILSRACNPVGIFLMLSGYGLHYSYTHHSLTTKGQIKRLLRIYIYYWLILLIFVSIGHFVDKEKYPGSLWDILLNFLSLSNSYNSETWFLFPYALLSLTSPFIFRLIDKCGVKWTLFASIVLYFISAYTISRYIAPAKAYHTWYNFVLTYFDVQVSFVIGGAFHYYANKGKGSCTFLENKPWIAVTLLLLTFAINCSITSSALSPLFEFIYVFMLLHLSYSRVVTYILEHLGKQSMVMWLTHSFFCYHLFHDSIYGFKYPLLIFLVLLAVSYSVSYPITAIANQVICRIPFLQKNK</sequence>
<reference evidence="3 4" key="1">
    <citation type="submission" date="2010-12" db="EMBL/GenBank/DDBJ databases">
        <authorList>
            <person name="Muzny D."/>
            <person name="Qin X."/>
            <person name="Deng J."/>
            <person name="Jiang H."/>
            <person name="Liu Y."/>
            <person name="Qu J."/>
            <person name="Song X.-Z."/>
            <person name="Zhang L."/>
            <person name="Thornton R."/>
            <person name="Coyle M."/>
            <person name="Francisco L."/>
            <person name="Jackson L."/>
            <person name="Javaid M."/>
            <person name="Korchina V."/>
            <person name="Kovar C."/>
            <person name="Mata R."/>
            <person name="Mathew T."/>
            <person name="Ngo R."/>
            <person name="Nguyen L."/>
            <person name="Nguyen N."/>
            <person name="Okwuonu G."/>
            <person name="Ongeri F."/>
            <person name="Pham C."/>
            <person name="Simmons D."/>
            <person name="Wilczek-Boney K."/>
            <person name="Hale W."/>
            <person name="Jakkamsetti A."/>
            <person name="Pham P."/>
            <person name="Ruth R."/>
            <person name="San Lucas F."/>
            <person name="Warren J."/>
            <person name="Zhang J."/>
            <person name="Zhao Z."/>
            <person name="Zhou C."/>
            <person name="Zhu D."/>
            <person name="Lee S."/>
            <person name="Bess C."/>
            <person name="Blankenburg K."/>
            <person name="Forbes L."/>
            <person name="Fu Q."/>
            <person name="Gubbala S."/>
            <person name="Hirani K."/>
            <person name="Jayaseelan J.C."/>
            <person name="Lara F."/>
            <person name="Munidasa M."/>
            <person name="Palculict T."/>
            <person name="Patil S."/>
            <person name="Pu L.-L."/>
            <person name="Saada N."/>
            <person name="Tang L."/>
            <person name="Weissenberger G."/>
            <person name="Zhu Y."/>
            <person name="Hemphill L."/>
            <person name="Shang Y."/>
            <person name="Youmans B."/>
            <person name="Ayvaz T."/>
            <person name="Ross M."/>
            <person name="Santibanez J."/>
            <person name="Aqrawi P."/>
            <person name="Gross S."/>
            <person name="Joshi V."/>
            <person name="Fowler G."/>
            <person name="Nazareth L."/>
            <person name="Reid J."/>
            <person name="Worley K."/>
            <person name="Petrosino J."/>
            <person name="Highlander S."/>
            <person name="Gibbs R."/>
        </authorList>
    </citation>
    <scope>NUCLEOTIDE SEQUENCE [LARGE SCALE GENOMIC DNA]</scope>
    <source>
        <strain evidence="3 4">DSM 15606</strain>
    </source>
</reference>
<dbReference type="Pfam" id="PF01757">
    <property type="entry name" value="Acyl_transf_3"/>
    <property type="match status" value="1"/>
</dbReference>
<feature type="transmembrane region" description="Helical" evidence="1">
    <location>
        <begin position="43"/>
        <end position="64"/>
    </location>
</feature>
<dbReference type="HOGENOM" id="CLU_061965_0_0_10"/>
<keyword evidence="1" id="KW-0472">Membrane</keyword>
<feature type="transmembrane region" description="Helical" evidence="1">
    <location>
        <begin position="131"/>
        <end position="150"/>
    </location>
</feature>
<feature type="domain" description="Acyltransferase 3" evidence="2">
    <location>
        <begin position="9"/>
        <end position="322"/>
    </location>
</feature>
<keyword evidence="4" id="KW-1185">Reference proteome</keyword>
<dbReference type="AlphaFoldDB" id="E6MTN4"/>
<accession>E6MTN4</accession>
<keyword evidence="1" id="KW-0812">Transmembrane</keyword>
<dbReference type="EMBL" id="AEQO01000220">
    <property type="protein sequence ID" value="EFV02990.1"/>
    <property type="molecule type" value="Genomic_DNA"/>
</dbReference>
<keyword evidence="1" id="KW-1133">Transmembrane helix</keyword>
<dbReference type="RefSeq" id="WP_007136089.1">
    <property type="nucleotide sequence ID" value="NZ_GL629648.1"/>
</dbReference>
<feature type="transmembrane region" description="Helical" evidence="1">
    <location>
        <begin position="157"/>
        <end position="178"/>
    </location>
</feature>
<dbReference type="STRING" id="888832.HMPREF9420_2852"/>
<dbReference type="eggNOG" id="COG1835">
    <property type="taxonomic scope" value="Bacteria"/>
</dbReference>
<feature type="transmembrane region" description="Helical" evidence="1">
    <location>
        <begin position="7"/>
        <end position="23"/>
    </location>
</feature>
<name>E6MTN4_9BACT</name>
<gene>
    <name evidence="3" type="ORF">HMPREF9420_2852</name>
</gene>